<comment type="similarity">
    <text evidence="1">Belongs to the TMEM97/sigma-2 receptor family.</text>
</comment>
<evidence type="ECO:0000256" key="6">
    <source>
        <dbReference type="PIRNR" id="PIRNR031032"/>
    </source>
</evidence>
<dbReference type="GO" id="GO:0030867">
    <property type="term" value="C:rough endoplasmic reticulum membrane"/>
    <property type="evidence" value="ECO:0007669"/>
    <property type="project" value="UniProtKB-SubCell"/>
</dbReference>
<evidence type="ECO:0000256" key="1">
    <source>
        <dbReference type="ARBA" id="ARBA00009096"/>
    </source>
</evidence>
<dbReference type="Proteomes" id="UP001501920">
    <property type="component" value="Chromosome 17"/>
</dbReference>
<dbReference type="GeneID" id="108425842"/>
<keyword evidence="3 6" id="KW-0256">Endoplasmic reticulum</keyword>
<keyword evidence="4 6" id="KW-1133">Transmembrane helix</keyword>
<evidence type="ECO:0000256" key="5">
    <source>
        <dbReference type="ARBA" id="ARBA00023136"/>
    </source>
</evidence>
<proteinExistence type="inferred from homology"/>
<organism evidence="8 9">
    <name type="scientific">Pygocentrus nattereri</name>
    <name type="common">Red-bellied piranha</name>
    <dbReference type="NCBI Taxonomy" id="42514"/>
    <lineage>
        <taxon>Eukaryota</taxon>
        <taxon>Metazoa</taxon>
        <taxon>Chordata</taxon>
        <taxon>Craniata</taxon>
        <taxon>Vertebrata</taxon>
        <taxon>Euteleostomi</taxon>
        <taxon>Actinopterygii</taxon>
        <taxon>Neopterygii</taxon>
        <taxon>Teleostei</taxon>
        <taxon>Ostariophysi</taxon>
        <taxon>Characiformes</taxon>
        <taxon>Characoidei</taxon>
        <taxon>Pygocentrus</taxon>
    </lineage>
</organism>
<dbReference type="InterPro" id="IPR051987">
    <property type="entry name" value="Sigma-2_receptor-like"/>
</dbReference>
<dbReference type="PANTHER" id="PTHR31204">
    <property type="entry name" value="SIGMA INTRACELLULAR RECEPTOR 2"/>
    <property type="match status" value="1"/>
</dbReference>
<keyword evidence="5 6" id="KW-0472">Membrane</keyword>
<dbReference type="Pfam" id="PF05241">
    <property type="entry name" value="EBP"/>
    <property type="match status" value="1"/>
</dbReference>
<dbReference type="AlphaFoldDB" id="A0AAR2LV49"/>
<dbReference type="InterPro" id="IPR033118">
    <property type="entry name" value="EXPERA"/>
</dbReference>
<feature type="transmembrane region" description="Helical" evidence="6">
    <location>
        <begin position="136"/>
        <end position="160"/>
    </location>
</feature>
<reference evidence="8" key="3">
    <citation type="submission" date="2025-09" db="UniProtKB">
        <authorList>
            <consortium name="Ensembl"/>
        </authorList>
    </citation>
    <scope>IDENTIFICATION</scope>
</reference>
<dbReference type="GO" id="GO:0005764">
    <property type="term" value="C:lysosome"/>
    <property type="evidence" value="ECO:0007669"/>
    <property type="project" value="UniProtKB-UniRule"/>
</dbReference>
<sequence>MFLRFLEIIFFFYFATHIPITLFIDLQALVPEHVYPQALKDVLRWYAADFKDPMVLDPPFWFKSFIFCEALVQLPFFPVAAYAFMKGNCRWIRTPAIVYATHVATSLIPILAHILFHDFPVAPHPGPQTSKERLTLVSVYAPYLVIPIMLLLTMLFSTAYSTSPPGGKASSRAKKLK</sequence>
<dbReference type="InterPro" id="IPR016964">
    <property type="entry name" value="Sigma2_recept"/>
</dbReference>
<feature type="domain" description="EXPERA" evidence="7">
    <location>
        <begin position="6"/>
        <end position="151"/>
    </location>
</feature>
<feature type="transmembrane region" description="Helical" evidence="6">
    <location>
        <begin position="5"/>
        <end position="24"/>
    </location>
</feature>
<evidence type="ECO:0000256" key="4">
    <source>
        <dbReference type="ARBA" id="ARBA00022989"/>
    </source>
</evidence>
<dbReference type="GO" id="GO:0005886">
    <property type="term" value="C:plasma membrane"/>
    <property type="evidence" value="ECO:0007669"/>
    <property type="project" value="UniProtKB-UniRule"/>
</dbReference>
<feature type="transmembrane region" description="Helical" evidence="6">
    <location>
        <begin position="96"/>
        <end position="116"/>
    </location>
</feature>
<accession>A0AAR2LV49</accession>
<comment type="subcellular location">
    <subcellularLocation>
        <location evidence="6">Rough endoplasmic reticulum membrane</location>
        <topology evidence="6">Multi-pass membrane protein</topology>
    </subcellularLocation>
    <subcellularLocation>
        <location evidence="6">Nucleus membrane</location>
        <topology evidence="6">Multi-pass membrane protein</topology>
    </subcellularLocation>
</comment>
<keyword evidence="9" id="KW-1185">Reference proteome</keyword>
<dbReference type="PIRSF" id="PIRSF031032">
    <property type="entry name" value="TMP_97_prd"/>
    <property type="match status" value="1"/>
</dbReference>
<dbReference type="GO" id="GO:0031965">
    <property type="term" value="C:nuclear membrane"/>
    <property type="evidence" value="ECO:0007669"/>
    <property type="project" value="UniProtKB-SubCell"/>
</dbReference>
<evidence type="ECO:0000259" key="7">
    <source>
        <dbReference type="PROSITE" id="PS51751"/>
    </source>
</evidence>
<evidence type="ECO:0000256" key="2">
    <source>
        <dbReference type="ARBA" id="ARBA00022692"/>
    </source>
</evidence>
<dbReference type="RefSeq" id="XP_017550334.2">
    <property type="nucleotide sequence ID" value="XM_017694845.2"/>
</dbReference>
<keyword evidence="2 6" id="KW-0812">Transmembrane</keyword>
<reference evidence="8" key="2">
    <citation type="submission" date="2025-08" db="UniProtKB">
        <authorList>
            <consortium name="Ensembl"/>
        </authorList>
    </citation>
    <scope>IDENTIFICATION</scope>
</reference>
<comment type="function">
    <text evidence="6">Sigma-2 receptor which contributes to ameliorate dysfunctional cellular processes and slow degenerative progression by regulating cell functions including cholesterol biosynthesis/trafficking, membrane trafficking, autophagy, lipid membrane-bound protein trafficking, and receptor stabilization at the cell surface. Forms a ternary complex with PGRMC1 receptor and low density lipoprotein receptor/LDLR at the plasma membrane, which increases LDLR-mediated LDL cholesterol internalization. Decreases lysosomal sterol transporter NPC1 availability to the cell, probably through NPC1-binding, hence controlling lipid transport, including cholesterol and LBPA, outside of late endosome/lysosome. Binds regio- and stereoselective ligand 20(S)-hydroxycholesterol (20(S)-OHC), thereby linking OHC binding to cholesterol homeostasis. Also able to bind cholesterol. Binds histatin 1 (Hst 1)/HN1 salivary peptide at the ER membrane, which is critical for increasing mitochondria-ER contacts and stimulating Hst1 wound healing properties. May alter the activity of some cytochrome P450 proteins. Although shows homologies with sterol isomerases (EXPERA domain), not able to catalyze sterol isomerization. However, may act as sensors of these molecules. Acts as a quality control factor in the ER, promoting the proteolytic degradation of nonproductive and extramitochondrial precursor proteins in the ER membrane thus removing them from the ER surface.</text>
</comment>
<protein>
    <recommendedName>
        <fullName evidence="6">Transmembrane protein 97</fullName>
    </recommendedName>
</protein>
<dbReference type="GeneTree" id="ENSGT00390000007149"/>
<evidence type="ECO:0000256" key="3">
    <source>
        <dbReference type="ARBA" id="ARBA00022824"/>
    </source>
</evidence>
<dbReference type="PANTHER" id="PTHR31204:SF1">
    <property type="entry name" value="SIGMA INTRACELLULAR RECEPTOR 2"/>
    <property type="match status" value="1"/>
</dbReference>
<feature type="transmembrane region" description="Helical" evidence="6">
    <location>
        <begin position="60"/>
        <end position="84"/>
    </location>
</feature>
<dbReference type="PROSITE" id="PS51751">
    <property type="entry name" value="EXPERA"/>
    <property type="match status" value="1"/>
</dbReference>
<name>A0AAR2LV49_PYGNA</name>
<dbReference type="Ensembl" id="ENSPNAT00000075298.1">
    <property type="protein sequence ID" value="ENSPNAP00000078211.1"/>
    <property type="gene ID" value="ENSPNAG00000034670.1"/>
</dbReference>
<evidence type="ECO:0000313" key="8">
    <source>
        <dbReference type="Ensembl" id="ENSPNAP00000078211.1"/>
    </source>
</evidence>
<gene>
    <name evidence="8" type="primary">TMEM97</name>
</gene>
<evidence type="ECO:0000313" key="9">
    <source>
        <dbReference type="Proteomes" id="UP001501920"/>
    </source>
</evidence>
<keyword evidence="6" id="KW-0539">Nucleus</keyword>
<reference evidence="8 9" key="1">
    <citation type="submission" date="2020-10" db="EMBL/GenBank/DDBJ databases">
        <title>Pygocentrus nattereri (red-bellied piranha) genome, fPygNat1, primary haplotype.</title>
        <authorList>
            <person name="Myers G."/>
            <person name="Meyer A."/>
            <person name="Karagic N."/>
            <person name="Pippel M."/>
            <person name="Winkler S."/>
            <person name="Tracey A."/>
            <person name="Wood J."/>
            <person name="Formenti G."/>
            <person name="Howe K."/>
            <person name="Fedrigo O."/>
            <person name="Jarvis E.D."/>
        </authorList>
    </citation>
    <scope>NUCLEOTIDE SEQUENCE [LARGE SCALE GENOMIC DNA]</scope>
</reference>